<name>A0AAV4HQX9_9GAST</name>
<evidence type="ECO:0000313" key="2">
    <source>
        <dbReference type="EMBL" id="GFR99000.1"/>
    </source>
</evidence>
<feature type="compositionally biased region" description="Basic and acidic residues" evidence="1">
    <location>
        <begin position="52"/>
        <end position="61"/>
    </location>
</feature>
<evidence type="ECO:0000256" key="1">
    <source>
        <dbReference type="SAM" id="MobiDB-lite"/>
    </source>
</evidence>
<feature type="compositionally biased region" description="Acidic residues" evidence="1">
    <location>
        <begin position="40"/>
        <end position="49"/>
    </location>
</feature>
<dbReference type="AlphaFoldDB" id="A0AAV4HQX9"/>
<evidence type="ECO:0000313" key="3">
    <source>
        <dbReference type="Proteomes" id="UP000762676"/>
    </source>
</evidence>
<proteinExistence type="predicted"/>
<gene>
    <name evidence="2" type="ORF">ElyMa_004516800</name>
</gene>
<feature type="region of interest" description="Disordered" evidence="1">
    <location>
        <begin position="19"/>
        <end position="71"/>
    </location>
</feature>
<evidence type="ECO:0008006" key="4">
    <source>
        <dbReference type="Google" id="ProtNLM"/>
    </source>
</evidence>
<dbReference type="EMBL" id="BMAT01009118">
    <property type="protein sequence ID" value="GFR99000.1"/>
    <property type="molecule type" value="Genomic_DNA"/>
</dbReference>
<comment type="caution">
    <text evidence="2">The sequence shown here is derived from an EMBL/GenBank/DDBJ whole genome shotgun (WGS) entry which is preliminary data.</text>
</comment>
<protein>
    <recommendedName>
        <fullName evidence="4">CTNNB1 binding N-teminal domain-containing protein</fullName>
    </recommendedName>
</protein>
<reference evidence="2 3" key="1">
    <citation type="journal article" date="2021" name="Elife">
        <title>Chloroplast acquisition without the gene transfer in kleptoplastic sea slugs, Plakobranchus ocellatus.</title>
        <authorList>
            <person name="Maeda T."/>
            <person name="Takahashi S."/>
            <person name="Yoshida T."/>
            <person name="Shimamura S."/>
            <person name="Takaki Y."/>
            <person name="Nagai Y."/>
            <person name="Toyoda A."/>
            <person name="Suzuki Y."/>
            <person name="Arimoto A."/>
            <person name="Ishii H."/>
            <person name="Satoh N."/>
            <person name="Nishiyama T."/>
            <person name="Hasebe M."/>
            <person name="Maruyama T."/>
            <person name="Minagawa J."/>
            <person name="Obokata J."/>
            <person name="Shigenobu S."/>
        </authorList>
    </citation>
    <scope>NUCLEOTIDE SEQUENCE [LARGE SCALE GENOMIC DNA]</scope>
</reference>
<accession>A0AAV4HQX9</accession>
<sequence length="87" mass="9220">MLQTDVAVDTDELDVIKYGYSNDKNNDENDDDHGGAATDDGGDDGDFGLDDAPNHDPDHPKPISFSLEGPQLNLTSGFESALQGGPQ</sequence>
<organism evidence="2 3">
    <name type="scientific">Elysia marginata</name>
    <dbReference type="NCBI Taxonomy" id="1093978"/>
    <lineage>
        <taxon>Eukaryota</taxon>
        <taxon>Metazoa</taxon>
        <taxon>Spiralia</taxon>
        <taxon>Lophotrochozoa</taxon>
        <taxon>Mollusca</taxon>
        <taxon>Gastropoda</taxon>
        <taxon>Heterobranchia</taxon>
        <taxon>Euthyneura</taxon>
        <taxon>Panpulmonata</taxon>
        <taxon>Sacoglossa</taxon>
        <taxon>Placobranchoidea</taxon>
        <taxon>Plakobranchidae</taxon>
        <taxon>Elysia</taxon>
    </lineage>
</organism>
<keyword evidence="3" id="KW-1185">Reference proteome</keyword>
<dbReference type="Proteomes" id="UP000762676">
    <property type="component" value="Unassembled WGS sequence"/>
</dbReference>